<protein>
    <submittedName>
        <fullName evidence="5">Mediator of RNA polymerase II transcription subunit 12</fullName>
    </submittedName>
</protein>
<proteinExistence type="predicted"/>
<gene>
    <name evidence="5" type="primary">LOC106171359</name>
</gene>
<dbReference type="InParanoid" id="A0A1S3JB66"/>
<feature type="non-terminal residue" evidence="5">
    <location>
        <position position="972"/>
    </location>
</feature>
<keyword evidence="1" id="KW-0175">Coiled coil</keyword>
<feature type="compositionally biased region" description="Low complexity" evidence="2">
    <location>
        <begin position="639"/>
        <end position="667"/>
    </location>
</feature>
<feature type="compositionally biased region" description="Low complexity" evidence="2">
    <location>
        <begin position="702"/>
        <end position="716"/>
    </location>
</feature>
<feature type="compositionally biased region" description="Polar residues" evidence="2">
    <location>
        <begin position="309"/>
        <end position="323"/>
    </location>
</feature>
<dbReference type="GeneID" id="106171359"/>
<dbReference type="AlphaFoldDB" id="A0A1S3JB66"/>
<dbReference type="PANTHER" id="PTHR11051">
    <property type="entry name" value="GLYCOSYL HYDROLASE-RELATED"/>
    <property type="match status" value="1"/>
</dbReference>
<feature type="compositionally biased region" description="Polar residues" evidence="2">
    <location>
        <begin position="369"/>
        <end position="406"/>
    </location>
</feature>
<evidence type="ECO:0000256" key="3">
    <source>
        <dbReference type="SAM" id="Phobius"/>
    </source>
</evidence>
<feature type="compositionally biased region" description="Low complexity" evidence="2">
    <location>
        <begin position="324"/>
        <end position="341"/>
    </location>
</feature>
<feature type="region of interest" description="Disordered" evidence="2">
    <location>
        <begin position="369"/>
        <end position="613"/>
    </location>
</feature>
<sequence>MLVYMINKRRLRILLLVIPTVLAYFLYVTVFTASDDFNATHKPHVEKSWDEKIKSHHLHGLDLHGGPLHNHADAIAAETGKGKEQSKKGQMVEKEGGRDSKKENYSSGKKGALNLNGRGFDVLQRTDEVEDERESRNGVVKETQKTVLKEQKEEEEIADEISKHENEMEHVQMEQLEGKGYVQNPSSNLLLTTRKSLPPKGIQYKGGLPSLHYASHQDLQQQPVEKQIQQNNFRSETTKATMQQRNPFEGQPDIPAASHTHLNMSILKPDSMNKNIILNATIKNDTSPKDKTDENSLIQHHESDAPHNGQIQQHLSETQKSDSQQQKLVLQGRQQQSGFQQHPVPQLGSHQLPSNSQFLGSVQQNIRNQASDQQAAMKGQNQAENGTRQAYMQQSNIQQEPVQKSVNQPRQQPNVQQQLGQQLVNQPGQQPNMEGQEGQQLVNQPGQQPNVQPQEGQQLANQPGQQPNVQPQEGQQLANQPGQQPNVQLQDQQLVNQPGQQPNVQPQEGQQLVNQPGQQPNVQPQEGQQLANQPGQQPNVQLQDQQLVNQPGQQPNVQPQEGQQLVNQPGQQPNVQPQEGQQLVNQPGQQPNVQPQEGQQLVNQPGQQPNAQLQAGQQIVNQLGQQPNVQLQAGQQLANQPGQQPNVQLQGGQQQVNQPGQQPNVQGKTGQQLVNQPGQQPNVQLQDGQQLVHQPAQKAASQHQQQEVPQGQEMPQTGGLGGAPKSATNAEQVLIIADSQYPLPDLPAAPSTIPNWVPVENYIFTATQKEMPINSRYLPTIGNGHVGTVVYSDAIYMNGLYNGRLTSSHRARIPSSCAVNITAVEPSQGPLVRLYALNVAEGVFTQVIRGKGYNITQKMYAHRAVPQLLVVEVEVQRDGTTGPNKISLNLNSGTSSSDISYKDGDSGLAGVKYIYGQIKETELPAMTPTESHVFYTEVPRELVVPPMVKKMKWVSITSASYSKKDAEDGFQL</sequence>
<feature type="compositionally biased region" description="Polar residues" evidence="2">
    <location>
        <begin position="668"/>
        <end position="692"/>
    </location>
</feature>
<name>A0A1S3JB66_LINAN</name>
<keyword evidence="3" id="KW-0812">Transmembrane</keyword>
<keyword evidence="3" id="KW-1133">Transmembrane helix</keyword>
<evidence type="ECO:0000313" key="4">
    <source>
        <dbReference type="Proteomes" id="UP000085678"/>
    </source>
</evidence>
<keyword evidence="3" id="KW-0472">Membrane</keyword>
<evidence type="ECO:0000313" key="5">
    <source>
        <dbReference type="RefSeq" id="XP_013407124.1"/>
    </source>
</evidence>
<feature type="transmembrane region" description="Helical" evidence="3">
    <location>
        <begin position="12"/>
        <end position="33"/>
    </location>
</feature>
<feature type="compositionally biased region" description="Low complexity" evidence="2">
    <location>
        <begin position="407"/>
        <end position="613"/>
    </location>
</feature>
<evidence type="ECO:0000256" key="1">
    <source>
        <dbReference type="SAM" id="Coils"/>
    </source>
</evidence>
<feature type="region of interest" description="Disordered" evidence="2">
    <location>
        <begin position="638"/>
        <end position="726"/>
    </location>
</feature>
<organism evidence="4 5">
    <name type="scientific">Lingula anatina</name>
    <name type="common">Brachiopod</name>
    <name type="synonym">Lingula unguis</name>
    <dbReference type="NCBI Taxonomy" id="7574"/>
    <lineage>
        <taxon>Eukaryota</taxon>
        <taxon>Metazoa</taxon>
        <taxon>Spiralia</taxon>
        <taxon>Lophotrochozoa</taxon>
        <taxon>Brachiopoda</taxon>
        <taxon>Linguliformea</taxon>
        <taxon>Lingulata</taxon>
        <taxon>Lingulida</taxon>
        <taxon>Linguloidea</taxon>
        <taxon>Lingulidae</taxon>
        <taxon>Lingula</taxon>
    </lineage>
</organism>
<dbReference type="GO" id="GO:0004553">
    <property type="term" value="F:hydrolase activity, hydrolyzing O-glycosyl compounds"/>
    <property type="evidence" value="ECO:0007669"/>
    <property type="project" value="TreeGrafter"/>
</dbReference>
<reference evidence="5" key="1">
    <citation type="submission" date="2025-08" db="UniProtKB">
        <authorList>
            <consortium name="RefSeq"/>
        </authorList>
    </citation>
    <scope>IDENTIFICATION</scope>
    <source>
        <tissue evidence="5">Gonads</tissue>
    </source>
</reference>
<dbReference type="GO" id="GO:0005975">
    <property type="term" value="P:carbohydrate metabolic process"/>
    <property type="evidence" value="ECO:0007669"/>
    <property type="project" value="TreeGrafter"/>
</dbReference>
<dbReference type="STRING" id="7574.A0A1S3JB66"/>
<dbReference type="Proteomes" id="UP000085678">
    <property type="component" value="Unplaced"/>
</dbReference>
<evidence type="ECO:0000256" key="2">
    <source>
        <dbReference type="SAM" id="MobiDB-lite"/>
    </source>
</evidence>
<dbReference type="RefSeq" id="XP_013407124.1">
    <property type="nucleotide sequence ID" value="XM_013551670.1"/>
</dbReference>
<feature type="compositionally biased region" description="Basic and acidic residues" evidence="2">
    <location>
        <begin position="80"/>
        <end position="104"/>
    </location>
</feature>
<dbReference type="OrthoDB" id="200349at2759"/>
<accession>A0A1S3JB66</accession>
<keyword evidence="4" id="KW-1185">Reference proteome</keyword>
<feature type="region of interest" description="Disordered" evidence="2">
    <location>
        <begin position="78"/>
        <end position="113"/>
    </location>
</feature>
<feature type="coiled-coil region" evidence="1">
    <location>
        <begin position="147"/>
        <end position="174"/>
    </location>
</feature>
<dbReference type="KEGG" id="lak:106171359"/>
<dbReference type="PANTHER" id="PTHR11051:SF8">
    <property type="entry name" value="PROTEIN-GLUCOSYLGALACTOSYLHYDROXYLYSINE GLUCOSIDASE"/>
    <property type="match status" value="1"/>
</dbReference>
<feature type="region of interest" description="Disordered" evidence="2">
    <location>
        <begin position="305"/>
        <end position="356"/>
    </location>
</feature>